<organism evidence="3 4">
    <name type="scientific">Besnoitia besnoiti</name>
    <name type="common">Apicomplexan protozoan</name>
    <dbReference type="NCBI Taxonomy" id="94643"/>
    <lineage>
        <taxon>Eukaryota</taxon>
        <taxon>Sar</taxon>
        <taxon>Alveolata</taxon>
        <taxon>Apicomplexa</taxon>
        <taxon>Conoidasida</taxon>
        <taxon>Coccidia</taxon>
        <taxon>Eucoccidiorida</taxon>
        <taxon>Eimeriorina</taxon>
        <taxon>Sarcocystidae</taxon>
        <taxon>Besnoitia</taxon>
    </lineage>
</organism>
<dbReference type="PROSITE" id="PS50075">
    <property type="entry name" value="CARRIER"/>
    <property type="match status" value="1"/>
</dbReference>
<comment type="caution">
    <text evidence="3">The sequence shown here is derived from an EMBL/GenBank/DDBJ whole genome shotgun (WGS) entry which is preliminary data.</text>
</comment>
<dbReference type="OrthoDB" id="448946at2759"/>
<dbReference type="GeneID" id="40310274"/>
<dbReference type="InterPro" id="IPR036736">
    <property type="entry name" value="ACP-like_sf"/>
</dbReference>
<evidence type="ECO:0000313" key="3">
    <source>
        <dbReference type="EMBL" id="PFH35694.1"/>
    </source>
</evidence>
<feature type="region of interest" description="Disordered" evidence="1">
    <location>
        <begin position="103"/>
        <end position="124"/>
    </location>
</feature>
<dbReference type="AlphaFoldDB" id="A0A2A9MEQ4"/>
<dbReference type="STRING" id="94643.A0A2A9MEQ4"/>
<evidence type="ECO:0000259" key="2">
    <source>
        <dbReference type="PROSITE" id="PS50075"/>
    </source>
</evidence>
<feature type="compositionally biased region" description="Polar residues" evidence="1">
    <location>
        <begin position="105"/>
        <end position="118"/>
    </location>
</feature>
<protein>
    <recommendedName>
        <fullName evidence="2">Carrier domain-containing protein</fullName>
    </recommendedName>
</protein>
<dbReference type="EMBL" id="NWUJ01000004">
    <property type="protein sequence ID" value="PFH35694.1"/>
    <property type="molecule type" value="Genomic_DNA"/>
</dbReference>
<dbReference type="Proteomes" id="UP000224006">
    <property type="component" value="Chromosome IV"/>
</dbReference>
<gene>
    <name evidence="3" type="ORF">BESB_053450</name>
</gene>
<feature type="domain" description="Carrier" evidence="2">
    <location>
        <begin position="131"/>
        <end position="210"/>
    </location>
</feature>
<name>A0A2A9MEQ4_BESBE</name>
<keyword evidence="4" id="KW-1185">Reference proteome</keyword>
<dbReference type="VEuPathDB" id="ToxoDB:BESB_053450"/>
<dbReference type="InterPro" id="IPR009081">
    <property type="entry name" value="PP-bd_ACP"/>
</dbReference>
<evidence type="ECO:0000313" key="4">
    <source>
        <dbReference type="Proteomes" id="UP000224006"/>
    </source>
</evidence>
<dbReference type="Pfam" id="PF14573">
    <property type="entry name" value="PP-binding_2"/>
    <property type="match status" value="1"/>
</dbReference>
<dbReference type="SUPFAM" id="SSF47336">
    <property type="entry name" value="ACP-like"/>
    <property type="match status" value="1"/>
</dbReference>
<proteinExistence type="predicted"/>
<dbReference type="RefSeq" id="XP_029219703.1">
    <property type="nucleotide sequence ID" value="XM_029363780.1"/>
</dbReference>
<dbReference type="KEGG" id="bbes:BESB_053450"/>
<evidence type="ECO:0000256" key="1">
    <source>
        <dbReference type="SAM" id="MobiDB-lite"/>
    </source>
</evidence>
<reference evidence="3 4" key="1">
    <citation type="submission" date="2017-09" db="EMBL/GenBank/DDBJ databases">
        <title>Genome sequencing of Besnoitia besnoiti strain Bb-Ger1.</title>
        <authorList>
            <person name="Schares G."/>
            <person name="Venepally P."/>
            <person name="Lorenzi H.A."/>
        </authorList>
    </citation>
    <scope>NUCLEOTIDE SEQUENCE [LARGE SCALE GENOMIC DNA]</scope>
    <source>
        <strain evidence="3 4">Bb-Ger1</strain>
    </source>
</reference>
<sequence>MERVSRVLSFPRSARVFSEAAGSVSGCGARFVPSRANAALGTRRTGPSSAVGGMLQLEMSCVSAHFVLQDLRKCGAGKDAFFVPFLRAGRCFATSSGAETAHATGANSASREQPSDTNPAKHDVPVDTDIKAVTDYIVGMAEKFLHKDENVHPTRKLEEMRTKDERLWDCLDTVEFVLDVEEIFDVIIPDETADNFQTLQEIADYVVSQRQKRERTKQKVK</sequence>
<dbReference type="Gene3D" id="1.10.1200.10">
    <property type="entry name" value="ACP-like"/>
    <property type="match status" value="1"/>
</dbReference>
<accession>A0A2A9MEQ4</accession>